<sequence>MSYNAASVDPSPGTTPISTAAPDFAPPAKGDAVAVALTVAIVGVCMFTLITWLILRLRRQSERPQDAPQPRRLSSVTARFRPSFASETSSKFGFKRKSLRLVNNNQHDRDDQSWDFADPDPVQKVELPAHTKHIPPPLLSPNTPSYLSSKDEFLGPSSPATPYAFDLEPPPPAYARDDRPCWTFSDPKDLP</sequence>
<evidence type="ECO:0000313" key="4">
    <source>
        <dbReference type="Proteomes" id="UP000053989"/>
    </source>
</evidence>
<dbReference type="OrthoDB" id="2663513at2759"/>
<keyword evidence="4" id="KW-1185">Reference proteome</keyword>
<dbReference type="AlphaFoldDB" id="A0A0C2Z0V5"/>
<name>A0A0C2Z0V5_9AGAM</name>
<organism evidence="3 4">
    <name type="scientific">Scleroderma citrinum Foug A</name>
    <dbReference type="NCBI Taxonomy" id="1036808"/>
    <lineage>
        <taxon>Eukaryota</taxon>
        <taxon>Fungi</taxon>
        <taxon>Dikarya</taxon>
        <taxon>Basidiomycota</taxon>
        <taxon>Agaricomycotina</taxon>
        <taxon>Agaricomycetes</taxon>
        <taxon>Agaricomycetidae</taxon>
        <taxon>Boletales</taxon>
        <taxon>Sclerodermatineae</taxon>
        <taxon>Sclerodermataceae</taxon>
        <taxon>Scleroderma</taxon>
    </lineage>
</organism>
<accession>A0A0C2Z0V5</accession>
<dbReference type="HOGENOM" id="CLU_1332080_0_0_1"/>
<feature type="transmembrane region" description="Helical" evidence="2">
    <location>
        <begin position="32"/>
        <end position="55"/>
    </location>
</feature>
<reference evidence="3 4" key="1">
    <citation type="submission" date="2014-04" db="EMBL/GenBank/DDBJ databases">
        <authorList>
            <consortium name="DOE Joint Genome Institute"/>
            <person name="Kuo A."/>
            <person name="Kohler A."/>
            <person name="Nagy L.G."/>
            <person name="Floudas D."/>
            <person name="Copeland A."/>
            <person name="Barry K.W."/>
            <person name="Cichocki N."/>
            <person name="Veneault-Fourrey C."/>
            <person name="LaButti K."/>
            <person name="Lindquist E.A."/>
            <person name="Lipzen A."/>
            <person name="Lundell T."/>
            <person name="Morin E."/>
            <person name="Murat C."/>
            <person name="Sun H."/>
            <person name="Tunlid A."/>
            <person name="Henrissat B."/>
            <person name="Grigoriev I.V."/>
            <person name="Hibbett D.S."/>
            <person name="Martin F."/>
            <person name="Nordberg H.P."/>
            <person name="Cantor M.N."/>
            <person name="Hua S.X."/>
        </authorList>
    </citation>
    <scope>NUCLEOTIDE SEQUENCE [LARGE SCALE GENOMIC DNA]</scope>
    <source>
        <strain evidence="3 4">Foug A</strain>
    </source>
</reference>
<protein>
    <submittedName>
        <fullName evidence="3">Uncharacterized protein</fullName>
    </submittedName>
</protein>
<dbReference type="InParanoid" id="A0A0C2Z0V5"/>
<gene>
    <name evidence="3" type="ORF">SCLCIDRAFT_1221146</name>
</gene>
<dbReference type="Proteomes" id="UP000053989">
    <property type="component" value="Unassembled WGS sequence"/>
</dbReference>
<reference evidence="4" key="2">
    <citation type="submission" date="2015-01" db="EMBL/GenBank/DDBJ databases">
        <title>Evolutionary Origins and Diversification of the Mycorrhizal Mutualists.</title>
        <authorList>
            <consortium name="DOE Joint Genome Institute"/>
            <consortium name="Mycorrhizal Genomics Consortium"/>
            <person name="Kohler A."/>
            <person name="Kuo A."/>
            <person name="Nagy L.G."/>
            <person name="Floudas D."/>
            <person name="Copeland A."/>
            <person name="Barry K.W."/>
            <person name="Cichocki N."/>
            <person name="Veneault-Fourrey C."/>
            <person name="LaButti K."/>
            <person name="Lindquist E.A."/>
            <person name="Lipzen A."/>
            <person name="Lundell T."/>
            <person name="Morin E."/>
            <person name="Murat C."/>
            <person name="Riley R."/>
            <person name="Ohm R."/>
            <person name="Sun H."/>
            <person name="Tunlid A."/>
            <person name="Henrissat B."/>
            <person name="Grigoriev I.V."/>
            <person name="Hibbett D.S."/>
            <person name="Martin F."/>
        </authorList>
    </citation>
    <scope>NUCLEOTIDE SEQUENCE [LARGE SCALE GENOMIC DNA]</scope>
    <source>
        <strain evidence="4">Foug A</strain>
    </source>
</reference>
<feature type="region of interest" description="Disordered" evidence="1">
    <location>
        <begin position="131"/>
        <end position="191"/>
    </location>
</feature>
<evidence type="ECO:0000256" key="1">
    <source>
        <dbReference type="SAM" id="MobiDB-lite"/>
    </source>
</evidence>
<keyword evidence="2" id="KW-0472">Membrane</keyword>
<proteinExistence type="predicted"/>
<feature type="compositionally biased region" description="Basic and acidic residues" evidence="1">
    <location>
        <begin position="175"/>
        <end position="191"/>
    </location>
</feature>
<dbReference type="EMBL" id="KN822135">
    <property type="protein sequence ID" value="KIM55458.1"/>
    <property type="molecule type" value="Genomic_DNA"/>
</dbReference>
<keyword evidence="2" id="KW-0812">Transmembrane</keyword>
<evidence type="ECO:0000313" key="3">
    <source>
        <dbReference type="EMBL" id="KIM55458.1"/>
    </source>
</evidence>
<keyword evidence="2" id="KW-1133">Transmembrane helix</keyword>
<evidence type="ECO:0000256" key="2">
    <source>
        <dbReference type="SAM" id="Phobius"/>
    </source>
</evidence>